<keyword evidence="3" id="KW-1185">Reference proteome</keyword>
<evidence type="ECO:0000313" key="2">
    <source>
        <dbReference type="EMBL" id="GGZ79228.1"/>
    </source>
</evidence>
<dbReference type="Proteomes" id="UP000623010">
    <property type="component" value="Unassembled WGS sequence"/>
</dbReference>
<proteinExistence type="predicted"/>
<evidence type="ECO:0000313" key="3">
    <source>
        <dbReference type="Proteomes" id="UP000623010"/>
    </source>
</evidence>
<organism evidence="2 3">
    <name type="scientific">Streptomyces echinoruber</name>
    <dbReference type="NCBI Taxonomy" id="68898"/>
    <lineage>
        <taxon>Bacteria</taxon>
        <taxon>Bacillati</taxon>
        <taxon>Actinomycetota</taxon>
        <taxon>Actinomycetes</taxon>
        <taxon>Kitasatosporales</taxon>
        <taxon>Streptomycetaceae</taxon>
        <taxon>Streptomyces</taxon>
    </lineage>
</organism>
<reference evidence="2" key="1">
    <citation type="journal article" date="2014" name="Int. J. Syst. Evol. Microbiol.">
        <title>Complete genome sequence of Corynebacterium casei LMG S-19264T (=DSM 44701T), isolated from a smear-ripened cheese.</title>
        <authorList>
            <consortium name="US DOE Joint Genome Institute (JGI-PGF)"/>
            <person name="Walter F."/>
            <person name="Albersmeier A."/>
            <person name="Kalinowski J."/>
            <person name="Ruckert C."/>
        </authorList>
    </citation>
    <scope>NUCLEOTIDE SEQUENCE</scope>
    <source>
        <strain evidence="2">JCM 5016</strain>
    </source>
</reference>
<name>A0A918R0M8_9ACTN</name>
<accession>A0A918R0M8</accession>
<feature type="region of interest" description="Disordered" evidence="1">
    <location>
        <begin position="1"/>
        <end position="76"/>
    </location>
</feature>
<gene>
    <name evidence="2" type="ORF">GCM10010389_16050</name>
</gene>
<feature type="compositionally biased region" description="Gly residues" evidence="1">
    <location>
        <begin position="67"/>
        <end position="76"/>
    </location>
</feature>
<sequence length="76" mass="7933">MNSSPDQTVRGPDQAVRGLGGPFGSMTPRFGHRPRPRAGPPGPGPRAAPVNNAEPDRPIPVPRSPVRGGGEYLGEQ</sequence>
<dbReference type="EMBL" id="BMWH01000004">
    <property type="protein sequence ID" value="GGZ79228.1"/>
    <property type="molecule type" value="Genomic_DNA"/>
</dbReference>
<feature type="compositionally biased region" description="Pro residues" evidence="1">
    <location>
        <begin position="37"/>
        <end position="46"/>
    </location>
</feature>
<dbReference type="AlphaFoldDB" id="A0A918R0M8"/>
<evidence type="ECO:0000256" key="1">
    <source>
        <dbReference type="SAM" id="MobiDB-lite"/>
    </source>
</evidence>
<protein>
    <submittedName>
        <fullName evidence="2">Uncharacterized protein</fullName>
    </submittedName>
</protein>
<reference evidence="2" key="2">
    <citation type="submission" date="2020-09" db="EMBL/GenBank/DDBJ databases">
        <authorList>
            <person name="Sun Q."/>
            <person name="Ohkuma M."/>
        </authorList>
    </citation>
    <scope>NUCLEOTIDE SEQUENCE</scope>
    <source>
        <strain evidence="2">JCM 5016</strain>
    </source>
</reference>
<comment type="caution">
    <text evidence="2">The sequence shown here is derived from an EMBL/GenBank/DDBJ whole genome shotgun (WGS) entry which is preliminary data.</text>
</comment>